<organism evidence="3 4">
    <name type="scientific">Nyctereutes procyonoides</name>
    <name type="common">Raccoon dog</name>
    <name type="synonym">Canis procyonoides</name>
    <dbReference type="NCBI Taxonomy" id="34880"/>
    <lineage>
        <taxon>Eukaryota</taxon>
        <taxon>Metazoa</taxon>
        <taxon>Chordata</taxon>
        <taxon>Craniata</taxon>
        <taxon>Vertebrata</taxon>
        <taxon>Euteleostomi</taxon>
        <taxon>Mammalia</taxon>
        <taxon>Eutheria</taxon>
        <taxon>Laurasiatheria</taxon>
        <taxon>Carnivora</taxon>
        <taxon>Caniformia</taxon>
        <taxon>Canidae</taxon>
        <taxon>Nyctereutes</taxon>
    </lineage>
</organism>
<gene>
    <name evidence="3" type="ORF">NYPRO_LOCUS15920</name>
</gene>
<dbReference type="GO" id="GO:0005737">
    <property type="term" value="C:cytoplasm"/>
    <property type="evidence" value="ECO:0007669"/>
    <property type="project" value="TreeGrafter"/>
</dbReference>
<dbReference type="EMBL" id="CAJHUB010000755">
    <property type="protein sequence ID" value="CAD7683128.1"/>
    <property type="molecule type" value="Genomic_DNA"/>
</dbReference>
<dbReference type="InterPro" id="IPR027417">
    <property type="entry name" value="P-loop_NTPase"/>
</dbReference>
<name>A0A811Z0D9_NYCPR</name>
<dbReference type="Proteomes" id="UP000645828">
    <property type="component" value="Unassembled WGS sequence"/>
</dbReference>
<dbReference type="GO" id="GO:0006606">
    <property type="term" value="P:protein import into nucleus"/>
    <property type="evidence" value="ECO:0007669"/>
    <property type="project" value="TreeGrafter"/>
</dbReference>
<evidence type="ECO:0000256" key="2">
    <source>
        <dbReference type="ARBA" id="ARBA00023134"/>
    </source>
</evidence>
<dbReference type="Gene3D" id="3.40.50.300">
    <property type="entry name" value="P-loop containing nucleotide triphosphate hydrolases"/>
    <property type="match status" value="2"/>
</dbReference>
<proteinExistence type="predicted"/>
<dbReference type="SMART" id="SM00176">
    <property type="entry name" value="RAN"/>
    <property type="match status" value="1"/>
</dbReference>
<comment type="caution">
    <text evidence="3">The sequence shown here is derived from an EMBL/GenBank/DDBJ whole genome shotgun (WGS) entry which is preliminary data.</text>
</comment>
<keyword evidence="1" id="KW-0547">Nucleotide-binding</keyword>
<dbReference type="PANTHER" id="PTHR24071">
    <property type="entry name" value="RAN GTPASE"/>
    <property type="match status" value="1"/>
</dbReference>
<dbReference type="GO" id="GO:0005525">
    <property type="term" value="F:GTP binding"/>
    <property type="evidence" value="ECO:0007669"/>
    <property type="project" value="UniProtKB-KW"/>
</dbReference>
<dbReference type="GO" id="GO:0000054">
    <property type="term" value="P:ribosomal subunit export from nucleus"/>
    <property type="evidence" value="ECO:0007669"/>
    <property type="project" value="TreeGrafter"/>
</dbReference>
<dbReference type="PANTHER" id="PTHR24071:SF0">
    <property type="entry name" value="GTP-BINDING NUCLEAR PROTEIN RAN"/>
    <property type="match status" value="1"/>
</dbReference>
<accession>A0A811Z0D9</accession>
<dbReference type="AlphaFoldDB" id="A0A811Z0D9"/>
<dbReference type="PRINTS" id="PR00449">
    <property type="entry name" value="RASTRNSFRMNG"/>
</dbReference>
<keyword evidence="4" id="KW-1185">Reference proteome</keyword>
<dbReference type="GO" id="GO:0005634">
    <property type="term" value="C:nucleus"/>
    <property type="evidence" value="ECO:0007669"/>
    <property type="project" value="TreeGrafter"/>
</dbReference>
<evidence type="ECO:0000256" key="1">
    <source>
        <dbReference type="ARBA" id="ARBA00022741"/>
    </source>
</evidence>
<sequence length="143" mass="15733">MAAQGEPQVQFKLVLLGNGAIGKTMFVKCHLTGPPLVFHTNRGPIKFNVWETAIQEKFGRTCLIGIENLVHVCENILIVLCGNKVDTKDRKGKAKSLKSPSWLARKLIRDAHLEFVAMPALAPPEVVMARALAAQYECDPEAI</sequence>
<keyword evidence="2" id="KW-0342">GTP-binding</keyword>
<dbReference type="InterPro" id="IPR002041">
    <property type="entry name" value="Ran_GTPase"/>
</dbReference>
<evidence type="ECO:0000313" key="4">
    <source>
        <dbReference type="Proteomes" id="UP000645828"/>
    </source>
</evidence>
<dbReference type="SUPFAM" id="SSF52540">
    <property type="entry name" value="P-loop containing nucleoside triphosphate hydrolases"/>
    <property type="match status" value="1"/>
</dbReference>
<dbReference type="GO" id="GO:0003924">
    <property type="term" value="F:GTPase activity"/>
    <property type="evidence" value="ECO:0007669"/>
    <property type="project" value="InterPro"/>
</dbReference>
<protein>
    <submittedName>
        <fullName evidence="3">(raccoon dog) hypothetical protein</fullName>
    </submittedName>
</protein>
<evidence type="ECO:0000313" key="3">
    <source>
        <dbReference type="EMBL" id="CAD7683128.1"/>
    </source>
</evidence>
<reference evidence="3" key="1">
    <citation type="submission" date="2020-12" db="EMBL/GenBank/DDBJ databases">
        <authorList>
            <consortium name="Molecular Ecology Group"/>
        </authorList>
    </citation>
    <scope>NUCLEOTIDE SEQUENCE</scope>
    <source>
        <strain evidence="3">TBG_1078</strain>
    </source>
</reference>